<keyword evidence="7" id="KW-0862">Zinc</keyword>
<evidence type="ECO:0000313" key="8">
    <source>
        <dbReference type="EMBL" id="SVC99350.1"/>
    </source>
</evidence>
<evidence type="ECO:0000256" key="5">
    <source>
        <dbReference type="ARBA" id="ARBA00022759"/>
    </source>
</evidence>
<evidence type="ECO:0000256" key="7">
    <source>
        <dbReference type="ARBA" id="ARBA00022833"/>
    </source>
</evidence>
<organism evidence="8">
    <name type="scientific">marine metagenome</name>
    <dbReference type="NCBI Taxonomy" id="408172"/>
    <lineage>
        <taxon>unclassified sequences</taxon>
        <taxon>metagenomes</taxon>
        <taxon>ecological metagenomes</taxon>
    </lineage>
</organism>
<dbReference type="Pfam" id="PF02130">
    <property type="entry name" value="YbeY"/>
    <property type="match status" value="1"/>
</dbReference>
<keyword evidence="5" id="KW-0255">Endonuclease</keyword>
<evidence type="ECO:0000256" key="1">
    <source>
        <dbReference type="ARBA" id="ARBA00001947"/>
    </source>
</evidence>
<dbReference type="AlphaFoldDB" id="A0A382RPK1"/>
<keyword evidence="6" id="KW-0378">Hydrolase</keyword>
<dbReference type="GO" id="GO:0004519">
    <property type="term" value="F:endonuclease activity"/>
    <property type="evidence" value="ECO:0007669"/>
    <property type="project" value="UniProtKB-KW"/>
</dbReference>
<comment type="cofactor">
    <cofactor evidence="1">
        <name>Zn(2+)</name>
        <dbReference type="ChEBI" id="CHEBI:29105"/>
    </cofactor>
</comment>
<sequence length="116" mass="12719">MSDHPQIPSYPVAIQVFDEFLDLVSQSLVDQFSRAALKVGQAPKGTSVSVAITDDEVVRDLNARHRGLDEYTDVLSFSYTHHGHFYGNSPSQNDQNPEVEFVAPGAEDSLGEVIIS</sequence>
<keyword evidence="4" id="KW-0479">Metal-binding</keyword>
<comment type="similarity">
    <text evidence="2">Belongs to the endoribonuclease YbeY family.</text>
</comment>
<dbReference type="EMBL" id="UINC01123105">
    <property type="protein sequence ID" value="SVC99350.1"/>
    <property type="molecule type" value="Genomic_DNA"/>
</dbReference>
<dbReference type="GO" id="GO:0006364">
    <property type="term" value="P:rRNA processing"/>
    <property type="evidence" value="ECO:0007669"/>
    <property type="project" value="InterPro"/>
</dbReference>
<protein>
    <recommendedName>
        <fullName evidence="9">rRNA maturation RNase YbeY</fullName>
    </recommendedName>
</protein>
<evidence type="ECO:0000256" key="6">
    <source>
        <dbReference type="ARBA" id="ARBA00022801"/>
    </source>
</evidence>
<reference evidence="8" key="1">
    <citation type="submission" date="2018-05" db="EMBL/GenBank/DDBJ databases">
        <authorList>
            <person name="Lanie J.A."/>
            <person name="Ng W.-L."/>
            <person name="Kazmierczak K.M."/>
            <person name="Andrzejewski T.M."/>
            <person name="Davidsen T.M."/>
            <person name="Wayne K.J."/>
            <person name="Tettelin H."/>
            <person name="Glass J.I."/>
            <person name="Rusch D."/>
            <person name="Podicherti R."/>
            <person name="Tsui H.-C.T."/>
            <person name="Winkler M.E."/>
        </authorList>
    </citation>
    <scope>NUCLEOTIDE SEQUENCE</scope>
</reference>
<dbReference type="GO" id="GO:0004222">
    <property type="term" value="F:metalloendopeptidase activity"/>
    <property type="evidence" value="ECO:0007669"/>
    <property type="project" value="InterPro"/>
</dbReference>
<dbReference type="InterPro" id="IPR023091">
    <property type="entry name" value="MetalPrtase_cat_dom_sf_prd"/>
</dbReference>
<dbReference type="GO" id="GO:0046872">
    <property type="term" value="F:metal ion binding"/>
    <property type="evidence" value="ECO:0007669"/>
    <property type="project" value="UniProtKB-KW"/>
</dbReference>
<accession>A0A382RPK1</accession>
<dbReference type="SUPFAM" id="SSF55486">
    <property type="entry name" value="Metalloproteases ('zincins'), catalytic domain"/>
    <property type="match status" value="1"/>
</dbReference>
<evidence type="ECO:0000256" key="3">
    <source>
        <dbReference type="ARBA" id="ARBA00022722"/>
    </source>
</evidence>
<feature type="non-terminal residue" evidence="8">
    <location>
        <position position="116"/>
    </location>
</feature>
<gene>
    <name evidence="8" type="ORF">METZ01_LOCUS352204</name>
</gene>
<evidence type="ECO:0008006" key="9">
    <source>
        <dbReference type="Google" id="ProtNLM"/>
    </source>
</evidence>
<dbReference type="Gene3D" id="3.40.390.30">
    <property type="entry name" value="Metalloproteases ('zincins'), catalytic domain"/>
    <property type="match status" value="1"/>
</dbReference>
<name>A0A382RPK1_9ZZZZ</name>
<keyword evidence="3" id="KW-0540">Nuclease</keyword>
<dbReference type="InterPro" id="IPR002036">
    <property type="entry name" value="YbeY"/>
</dbReference>
<evidence type="ECO:0000256" key="2">
    <source>
        <dbReference type="ARBA" id="ARBA00010875"/>
    </source>
</evidence>
<evidence type="ECO:0000256" key="4">
    <source>
        <dbReference type="ARBA" id="ARBA00022723"/>
    </source>
</evidence>
<proteinExistence type="inferred from homology"/>